<keyword evidence="6" id="KW-0732">Signal</keyword>
<protein>
    <submittedName>
        <fullName evidence="7">Uncharacterized protein</fullName>
    </submittedName>
</protein>
<feature type="compositionally biased region" description="Acidic residues" evidence="5">
    <location>
        <begin position="628"/>
        <end position="668"/>
    </location>
</feature>
<evidence type="ECO:0000256" key="5">
    <source>
        <dbReference type="SAM" id="MobiDB-lite"/>
    </source>
</evidence>
<feature type="region of interest" description="Disordered" evidence="5">
    <location>
        <begin position="244"/>
        <end position="263"/>
    </location>
</feature>
<dbReference type="SUPFAM" id="SSF53067">
    <property type="entry name" value="Actin-like ATPase domain"/>
    <property type="match status" value="2"/>
</dbReference>
<name>A0A7S2V0S8_9STRA</name>
<dbReference type="CDD" id="cd10230">
    <property type="entry name" value="ASKHA_NBD_HSP70_HYOU1"/>
    <property type="match status" value="1"/>
</dbReference>
<keyword evidence="1" id="KW-0547">Nucleotide-binding</keyword>
<keyword evidence="4" id="KW-0143">Chaperone</keyword>
<evidence type="ECO:0000256" key="2">
    <source>
        <dbReference type="ARBA" id="ARBA00022824"/>
    </source>
</evidence>
<dbReference type="FunFam" id="3.90.640.10:FF:000004">
    <property type="entry name" value="Heat shock 70 kDa protein 4"/>
    <property type="match status" value="1"/>
</dbReference>
<dbReference type="GO" id="GO:0140662">
    <property type="term" value="F:ATP-dependent protein folding chaperone"/>
    <property type="evidence" value="ECO:0007669"/>
    <property type="project" value="InterPro"/>
</dbReference>
<dbReference type="EMBL" id="HBHR01010079">
    <property type="protein sequence ID" value="CAD9862276.1"/>
    <property type="molecule type" value="Transcribed_RNA"/>
</dbReference>
<evidence type="ECO:0000256" key="1">
    <source>
        <dbReference type="ARBA" id="ARBA00022741"/>
    </source>
</evidence>
<keyword evidence="3" id="KW-0067">ATP-binding</keyword>
<dbReference type="Gene3D" id="3.90.640.10">
    <property type="entry name" value="Actin, Chain A, domain 4"/>
    <property type="match status" value="1"/>
</dbReference>
<dbReference type="Pfam" id="PF00012">
    <property type="entry name" value="HSP70"/>
    <property type="match status" value="2"/>
</dbReference>
<evidence type="ECO:0000256" key="6">
    <source>
        <dbReference type="SAM" id="SignalP"/>
    </source>
</evidence>
<dbReference type="AlphaFoldDB" id="A0A7S2V0S8"/>
<organism evidence="7">
    <name type="scientific">Fibrocapsa japonica</name>
    <dbReference type="NCBI Taxonomy" id="94617"/>
    <lineage>
        <taxon>Eukaryota</taxon>
        <taxon>Sar</taxon>
        <taxon>Stramenopiles</taxon>
        <taxon>Ochrophyta</taxon>
        <taxon>Raphidophyceae</taxon>
        <taxon>Chattonellales</taxon>
        <taxon>Chattonellaceae</taxon>
        <taxon>Fibrocapsa</taxon>
    </lineage>
</organism>
<dbReference type="Gene3D" id="3.30.30.30">
    <property type="match status" value="1"/>
</dbReference>
<proteinExistence type="predicted"/>
<reference evidence="7" key="1">
    <citation type="submission" date="2021-01" db="EMBL/GenBank/DDBJ databases">
        <authorList>
            <person name="Corre E."/>
            <person name="Pelletier E."/>
            <person name="Niang G."/>
            <person name="Scheremetjew M."/>
            <person name="Finn R."/>
            <person name="Kale V."/>
            <person name="Holt S."/>
            <person name="Cochrane G."/>
            <person name="Meng A."/>
            <person name="Brown T."/>
            <person name="Cohen L."/>
        </authorList>
    </citation>
    <scope>NUCLEOTIDE SEQUENCE</scope>
    <source>
        <strain evidence="7">CCMP1661</strain>
    </source>
</reference>
<gene>
    <name evidence="7" type="ORF">FJAP1339_LOCUS4808</name>
</gene>
<feature type="compositionally biased region" description="Acidic residues" evidence="5">
    <location>
        <begin position="603"/>
        <end position="618"/>
    </location>
</feature>
<sequence>MIPSKLLALAAFLLQGICAGGNVIGIDMGSEFMKVALVQPGSPLEIVINFHSKRKTPTYITFYKGERYYGSDAFGMTSKSPQSTYFHVGSLLGRDEDHPLSAQRLEGFRAGVSPRFNETRGGLVFDAPAAAAAVGEGGVFTPEELVGMLLSYARAMTKNFGGSTVQDCVLTVPSFATHLERRALLDAANIAGLKVLSLVEENTAAALQFGIDRIYENETNVLFYNMGSTSTQVSIVTYSSYGGSGGGDNKDSKKKDKKGSGGTGQFVVRGKGWDWDLGGSQMDGVMLDFLADEFNKKWASDGRDIRDVARPIAKLRAEAKKVKEVLSANSEIPVWMNSVYEDTDFNTMVKRELLEEMSAPLLARVTSPIDDALAAAGLTLSDIDIVELIGGSVRVPKVKQILKDYFGELELGIHLNQDESMALGAAFHAANLSTAFRVRKVGMQDINPFAIDLHLSDLPEEGSPSAFGGLLNRLWSSSGDKEEEAKDAGDEEAWTKKSNLYEVGALLDTKKKISFTHAQDVEVQLAYPDPVAAEGSESKNPQLPLGTRPLLAVYNVTGVGPFAKDLADKGLGSPKVVLHFHLQSSGLTVLSKAEAVLEEEIEYEAEEEVPLTDEELKEAEEAAKAEESAESEEEEESAEEASAEEASAESEEEEESAEEASAEEEEKN</sequence>
<dbReference type="PRINTS" id="PR00301">
    <property type="entry name" value="HEATSHOCK70"/>
</dbReference>
<feature type="region of interest" description="Disordered" evidence="5">
    <location>
        <begin position="603"/>
        <end position="668"/>
    </location>
</feature>
<dbReference type="InterPro" id="IPR043129">
    <property type="entry name" value="ATPase_NBD"/>
</dbReference>
<dbReference type="PANTHER" id="PTHR45639">
    <property type="entry name" value="HSC70CB, ISOFORM G-RELATED"/>
    <property type="match status" value="1"/>
</dbReference>
<dbReference type="GO" id="GO:0034663">
    <property type="term" value="C:endoplasmic reticulum chaperone complex"/>
    <property type="evidence" value="ECO:0007669"/>
    <property type="project" value="TreeGrafter"/>
</dbReference>
<evidence type="ECO:0000256" key="4">
    <source>
        <dbReference type="ARBA" id="ARBA00023186"/>
    </source>
</evidence>
<evidence type="ECO:0000256" key="3">
    <source>
        <dbReference type="ARBA" id="ARBA00022840"/>
    </source>
</evidence>
<evidence type="ECO:0000313" key="7">
    <source>
        <dbReference type="EMBL" id="CAD9862276.1"/>
    </source>
</evidence>
<keyword evidence="2" id="KW-0256">Endoplasmic reticulum</keyword>
<dbReference type="GO" id="GO:0030968">
    <property type="term" value="P:endoplasmic reticulum unfolded protein response"/>
    <property type="evidence" value="ECO:0007669"/>
    <property type="project" value="TreeGrafter"/>
</dbReference>
<dbReference type="PANTHER" id="PTHR45639:SF3">
    <property type="entry name" value="HYPOXIA UP-REGULATED PROTEIN 1"/>
    <property type="match status" value="1"/>
</dbReference>
<dbReference type="Gene3D" id="3.30.420.40">
    <property type="match status" value="2"/>
</dbReference>
<feature type="signal peptide" evidence="6">
    <location>
        <begin position="1"/>
        <end position="19"/>
    </location>
</feature>
<feature type="chain" id="PRO_5031346307" evidence="6">
    <location>
        <begin position="20"/>
        <end position="668"/>
    </location>
</feature>
<dbReference type="InterPro" id="IPR013126">
    <property type="entry name" value="Hsp_70_fam"/>
</dbReference>
<dbReference type="Gene3D" id="2.60.34.10">
    <property type="entry name" value="Substrate Binding Domain Of DNAk, Chain A, domain 1"/>
    <property type="match status" value="1"/>
</dbReference>
<dbReference type="GO" id="GO:0005524">
    <property type="term" value="F:ATP binding"/>
    <property type="evidence" value="ECO:0007669"/>
    <property type="project" value="UniProtKB-KW"/>
</dbReference>
<dbReference type="InterPro" id="IPR029047">
    <property type="entry name" value="HSP70_peptide-bd_sf"/>
</dbReference>
<accession>A0A7S2V0S8</accession>